<dbReference type="PANTHER" id="PTHR23248">
    <property type="entry name" value="PHOSPHOLIPID SCRAMBLASE-RELATED"/>
    <property type="match status" value="1"/>
</dbReference>
<comment type="cofactor">
    <cofactor evidence="2">
        <name>Ca(2+)</name>
        <dbReference type="ChEBI" id="CHEBI:29108"/>
    </cofactor>
</comment>
<keyword evidence="2" id="KW-0564">Palmitate</keyword>
<dbReference type="AlphaFoldDB" id="A0AAN8FTZ3"/>
<keyword evidence="2" id="KW-0449">Lipoprotein</keyword>
<keyword evidence="2" id="KW-0106">Calcium</keyword>
<evidence type="ECO:0000256" key="2">
    <source>
        <dbReference type="RuleBase" id="RU363116"/>
    </source>
</evidence>
<evidence type="ECO:0000313" key="4">
    <source>
        <dbReference type="EMBL" id="KAK5975658.1"/>
    </source>
</evidence>
<organism evidence="4 5">
    <name type="scientific">Trichostrongylus colubriformis</name>
    <name type="common">Black scour worm</name>
    <dbReference type="NCBI Taxonomy" id="6319"/>
    <lineage>
        <taxon>Eukaryota</taxon>
        <taxon>Metazoa</taxon>
        <taxon>Ecdysozoa</taxon>
        <taxon>Nematoda</taxon>
        <taxon>Chromadorea</taxon>
        <taxon>Rhabditida</taxon>
        <taxon>Rhabditina</taxon>
        <taxon>Rhabditomorpha</taxon>
        <taxon>Strongyloidea</taxon>
        <taxon>Trichostrongylidae</taxon>
        <taxon>Trichostrongylus</taxon>
    </lineage>
</organism>
<proteinExistence type="inferred from homology"/>
<dbReference type="PANTHER" id="PTHR23248:SF9">
    <property type="entry name" value="PHOSPHOLIPID SCRAMBLASE"/>
    <property type="match status" value="1"/>
</dbReference>
<dbReference type="GO" id="GO:0005886">
    <property type="term" value="C:plasma membrane"/>
    <property type="evidence" value="ECO:0007669"/>
    <property type="project" value="TreeGrafter"/>
</dbReference>
<name>A0AAN8FTZ3_TRICO</name>
<dbReference type="EMBL" id="WIXE01012789">
    <property type="protein sequence ID" value="KAK5975658.1"/>
    <property type="molecule type" value="Genomic_DNA"/>
</dbReference>
<gene>
    <name evidence="4" type="ORF">GCK32_003989</name>
</gene>
<reference evidence="4 5" key="1">
    <citation type="submission" date="2019-10" db="EMBL/GenBank/DDBJ databases">
        <title>Assembly and Annotation for the nematode Trichostrongylus colubriformis.</title>
        <authorList>
            <person name="Martin J."/>
        </authorList>
    </citation>
    <scope>NUCLEOTIDE SEQUENCE [LARGE SCALE GENOMIC DNA]</scope>
    <source>
        <strain evidence="4">G859</strain>
        <tissue evidence="4">Whole worm</tissue>
    </source>
</reference>
<comment type="function">
    <text evidence="2">May mediate accelerated ATP-independent bidirectional transbilayer migration of phospholipids upon binding calcium ions that results in a loss of phospholipid asymmetry in the plasma membrane.</text>
</comment>
<dbReference type="Proteomes" id="UP001331761">
    <property type="component" value="Unassembled WGS sequence"/>
</dbReference>
<evidence type="ECO:0000256" key="1">
    <source>
        <dbReference type="ARBA" id="ARBA00005350"/>
    </source>
</evidence>
<dbReference type="Pfam" id="PF03803">
    <property type="entry name" value="Scramblase"/>
    <property type="match status" value="1"/>
</dbReference>
<comment type="caution">
    <text evidence="4">The sequence shown here is derived from an EMBL/GenBank/DDBJ whole genome shotgun (WGS) entry which is preliminary data.</text>
</comment>
<dbReference type="InterPro" id="IPR005552">
    <property type="entry name" value="Scramblase"/>
</dbReference>
<feature type="region of interest" description="Disordered" evidence="3">
    <location>
        <begin position="1"/>
        <end position="22"/>
    </location>
</feature>
<dbReference type="GO" id="GO:0017128">
    <property type="term" value="F:phospholipid scramblase activity"/>
    <property type="evidence" value="ECO:0007669"/>
    <property type="project" value="InterPro"/>
</dbReference>
<accession>A0AAN8FTZ3</accession>
<comment type="similarity">
    <text evidence="1 2">Belongs to the phospholipid scramblase family.</text>
</comment>
<evidence type="ECO:0000256" key="3">
    <source>
        <dbReference type="SAM" id="MobiDB-lite"/>
    </source>
</evidence>
<protein>
    <recommendedName>
        <fullName evidence="2">Phospholipid scramblase</fullName>
    </recommendedName>
</protein>
<keyword evidence="5" id="KW-1185">Reference proteome</keyword>
<sequence>MITTQPGSEDEGKGTRSNEGNQVGSIEGLEALIPLEGVMVEQKVELIEVVTSYESKNEYDIKTLPGMSVFHVAEHSNICCRNCNGRRRGFTMSVTDFKGNTVAQFRRPCKCCCCNWMMCASFYCCTDWIHIEVPPDNKVGKVRQRSSNKLSFNVNDENGRFAYISGPTCCGLGCCTACLRQKKFRVLWNDGSELGMITKLFGGVVKEFLSDADTFRVTFPPELSVIRKMILIGAVILIDFIAFEDNEGKKAQANN</sequence>
<evidence type="ECO:0000313" key="5">
    <source>
        <dbReference type="Proteomes" id="UP001331761"/>
    </source>
</evidence>